<reference evidence="4 5" key="1">
    <citation type="submission" date="2014-05" db="EMBL/GenBank/DDBJ databases">
        <title>Draft genome sequence of Amycolatopsis rifamycinica DSM 46095.</title>
        <authorList>
            <person name="Lal R."/>
            <person name="Saxena A."/>
            <person name="Kumari R."/>
            <person name="Mukherjee U."/>
            <person name="Singh P."/>
            <person name="Sangwan N."/>
            <person name="Mahato N.K."/>
        </authorList>
    </citation>
    <scope>NUCLEOTIDE SEQUENCE [LARGE SCALE GENOMIC DNA]</scope>
    <source>
        <strain evidence="4 5">DSM 46095</strain>
    </source>
</reference>
<feature type="region of interest" description="Disordered" evidence="1">
    <location>
        <begin position="154"/>
        <end position="185"/>
    </location>
</feature>
<gene>
    <name evidence="4" type="ORF">DV20_37830</name>
</gene>
<dbReference type="AlphaFoldDB" id="A0A066TYA1"/>
<evidence type="ECO:0000256" key="2">
    <source>
        <dbReference type="SAM" id="Phobius"/>
    </source>
</evidence>
<proteinExistence type="predicted"/>
<keyword evidence="5" id="KW-1185">Reference proteome</keyword>
<keyword evidence="2" id="KW-1133">Transmembrane helix</keyword>
<name>A0A066TYA1_9PSEU</name>
<feature type="compositionally biased region" description="Polar residues" evidence="1">
    <location>
        <begin position="168"/>
        <end position="177"/>
    </location>
</feature>
<feature type="domain" description="Cyanobacterial TRADD-N associated 2 transmembrane" evidence="3">
    <location>
        <begin position="18"/>
        <end position="83"/>
    </location>
</feature>
<feature type="transmembrane region" description="Helical" evidence="2">
    <location>
        <begin position="56"/>
        <end position="76"/>
    </location>
</feature>
<keyword evidence="2" id="KW-0472">Membrane</keyword>
<dbReference type="InterPro" id="IPR048567">
    <property type="entry name" value="CyanoTRADDas_TM"/>
</dbReference>
<protein>
    <recommendedName>
        <fullName evidence="3">Cyanobacterial TRADD-N associated 2 transmembrane domain-containing protein</fullName>
    </recommendedName>
</protein>
<dbReference type="EMBL" id="JMQI01000077">
    <property type="protein sequence ID" value="KDN16869.1"/>
    <property type="molecule type" value="Genomic_DNA"/>
</dbReference>
<comment type="caution">
    <text evidence="4">The sequence shown here is derived from an EMBL/GenBank/DDBJ whole genome shotgun (WGS) entry which is preliminary data.</text>
</comment>
<evidence type="ECO:0000256" key="1">
    <source>
        <dbReference type="SAM" id="MobiDB-lite"/>
    </source>
</evidence>
<dbReference type="eggNOG" id="ENOG5031FUC">
    <property type="taxonomic scope" value="Bacteria"/>
</dbReference>
<accession>A0A066TYA1</accession>
<dbReference type="Pfam" id="PF20712">
    <property type="entry name" value="CyanoTRADDas_TM"/>
    <property type="match status" value="1"/>
</dbReference>
<organism evidence="4 5">
    <name type="scientific">Amycolatopsis rifamycinica</name>
    <dbReference type="NCBI Taxonomy" id="287986"/>
    <lineage>
        <taxon>Bacteria</taxon>
        <taxon>Bacillati</taxon>
        <taxon>Actinomycetota</taxon>
        <taxon>Actinomycetes</taxon>
        <taxon>Pseudonocardiales</taxon>
        <taxon>Pseudonocardiaceae</taxon>
        <taxon>Amycolatopsis</taxon>
    </lineage>
</organism>
<sequence length="185" mass="19585">MRQQSDGHALLVVKYYAQGLTQASVSFALSMTFSVIGFGLIAIAVVQGIVHPDHALPAGITAVAGIVNQGVASLFFRRADKGRELMMQLIDKLRKDRESEMRFVAGLTQIEQVQAEGLKDALRASAALAFTDSPMSLEHLANLVNSGALTRSPGNIAQGAGGKVPDTATRTVNGQQPSDDHLTTS</sequence>
<evidence type="ECO:0000313" key="5">
    <source>
        <dbReference type="Proteomes" id="UP000027345"/>
    </source>
</evidence>
<keyword evidence="2" id="KW-0812">Transmembrane</keyword>
<evidence type="ECO:0000313" key="4">
    <source>
        <dbReference type="EMBL" id="KDN16869.1"/>
    </source>
</evidence>
<feature type="transmembrane region" description="Helical" evidence="2">
    <location>
        <begin position="27"/>
        <end position="50"/>
    </location>
</feature>
<dbReference type="Proteomes" id="UP000027345">
    <property type="component" value="Unassembled WGS sequence"/>
</dbReference>
<evidence type="ECO:0000259" key="3">
    <source>
        <dbReference type="Pfam" id="PF20712"/>
    </source>
</evidence>